<dbReference type="PANTHER" id="PTHR15394">
    <property type="entry name" value="SERINE HYDROLASE RBBP9"/>
    <property type="match status" value="1"/>
</dbReference>
<dbReference type="InterPro" id="IPR029058">
    <property type="entry name" value="AB_hydrolase_fold"/>
</dbReference>
<dbReference type="EMBL" id="LAKJ01000013">
    <property type="protein sequence ID" value="KKI63729.1"/>
    <property type="molecule type" value="Genomic_DNA"/>
</dbReference>
<gene>
    <name evidence="1" type="ORF">UF66_0776</name>
</gene>
<evidence type="ECO:0008006" key="3">
    <source>
        <dbReference type="Google" id="ProtNLM"/>
    </source>
</evidence>
<name>A0A0M2NYZ1_STACC</name>
<dbReference type="Proteomes" id="UP000034455">
    <property type="component" value="Unassembled WGS sequence"/>
</dbReference>
<dbReference type="GO" id="GO:0016787">
    <property type="term" value="F:hydrolase activity"/>
    <property type="evidence" value="ECO:0007669"/>
    <property type="project" value="InterPro"/>
</dbReference>
<dbReference type="SUPFAM" id="SSF53474">
    <property type="entry name" value="alpha/beta-Hydrolases"/>
    <property type="match status" value="1"/>
</dbReference>
<dbReference type="AlphaFoldDB" id="A0A0M2NYZ1"/>
<reference evidence="1 2" key="1">
    <citation type="submission" date="2015-03" db="EMBL/GenBank/DDBJ databases">
        <title>Genome Assembly of Staphylococcus cohnii subsp. cohnii strain G22B2.</title>
        <authorList>
            <person name="Nair G."/>
            <person name="Kaur G."/>
            <person name="Khatri I."/>
            <person name="Singh N.K."/>
            <person name="Sathyabama S."/>
            <person name="Maurya S.K."/>
            <person name="Subramanian S."/>
            <person name="Agrewala J.N."/>
            <person name="Mayilraj S."/>
        </authorList>
    </citation>
    <scope>NUCLEOTIDE SEQUENCE [LARGE SCALE GENOMIC DNA]</scope>
    <source>
        <strain evidence="1 2">G22B2</strain>
    </source>
</reference>
<dbReference type="PATRIC" id="fig|74704.6.peg.790"/>
<protein>
    <recommendedName>
        <fullName evidence="3">Esterase</fullName>
    </recommendedName>
</protein>
<proteinExistence type="predicted"/>
<accession>A0A0M2NYZ1</accession>
<comment type="caution">
    <text evidence="1">The sequence shown here is derived from an EMBL/GenBank/DDBJ whole genome shotgun (WGS) entry which is preliminary data.</text>
</comment>
<evidence type="ECO:0000313" key="1">
    <source>
        <dbReference type="EMBL" id="KKI63729.1"/>
    </source>
</evidence>
<organism evidence="1 2">
    <name type="scientific">Staphylococcus cohnii subsp. cohnii</name>
    <dbReference type="NCBI Taxonomy" id="74704"/>
    <lineage>
        <taxon>Bacteria</taxon>
        <taxon>Bacillati</taxon>
        <taxon>Bacillota</taxon>
        <taxon>Bacilli</taxon>
        <taxon>Bacillales</taxon>
        <taxon>Staphylococcaceae</taxon>
        <taxon>Staphylococcus</taxon>
        <taxon>Staphylococcus cohnii species complex</taxon>
    </lineage>
</organism>
<evidence type="ECO:0000313" key="2">
    <source>
        <dbReference type="Proteomes" id="UP000034455"/>
    </source>
</evidence>
<dbReference type="InterPro" id="IPR010662">
    <property type="entry name" value="RBBP9/YdeN"/>
</dbReference>
<sequence length="184" mass="21108">MKNMFIIHGYQASTKSHWFQWLASQMKPYGYNVEIVYLPNSDHPELDSWCQAIDNIIQNKLNSETIIVAHSLGVISILHYLTSFKANSKIKGLFLISGFNEKLSNIPELNQYIDNTCININNLNARHIITIGATNDPVVNIDATDRLSSQLNVKTHYINHNGHFLETEGYHTFNYLKDKIMEIL</sequence>
<dbReference type="PANTHER" id="PTHR15394:SF3">
    <property type="entry name" value="SERINE HYDROLASE RBBP9"/>
    <property type="match status" value="1"/>
</dbReference>
<dbReference type="Gene3D" id="3.40.50.1820">
    <property type="entry name" value="alpha/beta hydrolase"/>
    <property type="match status" value="1"/>
</dbReference>
<dbReference type="Pfam" id="PF06821">
    <property type="entry name" value="Ser_hydrolase"/>
    <property type="match status" value="1"/>
</dbReference>